<name>A0ACB6R7Z5_9PLEO</name>
<comment type="caution">
    <text evidence="1">The sequence shown here is derived from an EMBL/GenBank/DDBJ whole genome shotgun (WGS) entry which is preliminary data.</text>
</comment>
<dbReference type="Proteomes" id="UP000799755">
    <property type="component" value="Unassembled WGS sequence"/>
</dbReference>
<gene>
    <name evidence="1" type="ORF">BDR25DRAFT_310686</name>
</gene>
<proteinExistence type="predicted"/>
<protein>
    <submittedName>
        <fullName evidence="1">Uncharacterized protein</fullName>
    </submittedName>
</protein>
<evidence type="ECO:0000313" key="2">
    <source>
        <dbReference type="Proteomes" id="UP000799755"/>
    </source>
</evidence>
<accession>A0ACB6R7Z5</accession>
<sequence length="295" mass="32603">MGLFRKSKPAVTRASNGPYYGPYKVNRNGHVFSTNVPSSYNYVSRNSYDTYTYLSSSLLPQNRPIVQYYASLEALAVTTSSDPLVTYHISQNLSGKLNVTSESLNSYSYSITLSVKKAWRDTIEVAIHRSIYSTFQQHGDVVGHCLIQTVQGKFLECKFDAYGTDITLDRSGSNTNMNKSTYALSVPGLGKYKWMHDLESITGVDRRLKLVDEQSGAVLARFGGSQKGISEFGVLEVYDYKVTGDQDWCGLLILTAVCVFAREERSREKRKKVGSVAGAVGNWGGLLTMGVPMGN</sequence>
<reference evidence="1" key="1">
    <citation type="journal article" date="2020" name="Stud. Mycol.">
        <title>101 Dothideomycetes genomes: a test case for predicting lifestyles and emergence of pathogens.</title>
        <authorList>
            <person name="Haridas S."/>
            <person name="Albert R."/>
            <person name="Binder M."/>
            <person name="Bloem J."/>
            <person name="Labutti K."/>
            <person name="Salamov A."/>
            <person name="Andreopoulos B."/>
            <person name="Baker S."/>
            <person name="Barry K."/>
            <person name="Bills G."/>
            <person name="Bluhm B."/>
            <person name="Cannon C."/>
            <person name="Castanera R."/>
            <person name="Culley D."/>
            <person name="Daum C."/>
            <person name="Ezra D."/>
            <person name="Gonzalez J."/>
            <person name="Henrissat B."/>
            <person name="Kuo A."/>
            <person name="Liang C."/>
            <person name="Lipzen A."/>
            <person name="Lutzoni F."/>
            <person name="Magnuson J."/>
            <person name="Mondo S."/>
            <person name="Nolan M."/>
            <person name="Ohm R."/>
            <person name="Pangilinan J."/>
            <person name="Park H.-J."/>
            <person name="Ramirez L."/>
            <person name="Alfaro M."/>
            <person name="Sun H."/>
            <person name="Tritt A."/>
            <person name="Yoshinaga Y."/>
            <person name="Zwiers L.-H."/>
            <person name="Turgeon B."/>
            <person name="Goodwin S."/>
            <person name="Spatafora J."/>
            <person name="Crous P."/>
            <person name="Grigoriev I."/>
        </authorList>
    </citation>
    <scope>NUCLEOTIDE SEQUENCE</scope>
    <source>
        <strain evidence="1">ATCC 200398</strain>
    </source>
</reference>
<keyword evidence="2" id="KW-1185">Reference proteome</keyword>
<dbReference type="EMBL" id="MU003496">
    <property type="protein sequence ID" value="KAF2475271.1"/>
    <property type="molecule type" value="Genomic_DNA"/>
</dbReference>
<organism evidence="1 2">
    <name type="scientific">Lindgomyces ingoldianus</name>
    <dbReference type="NCBI Taxonomy" id="673940"/>
    <lineage>
        <taxon>Eukaryota</taxon>
        <taxon>Fungi</taxon>
        <taxon>Dikarya</taxon>
        <taxon>Ascomycota</taxon>
        <taxon>Pezizomycotina</taxon>
        <taxon>Dothideomycetes</taxon>
        <taxon>Pleosporomycetidae</taxon>
        <taxon>Pleosporales</taxon>
        <taxon>Lindgomycetaceae</taxon>
        <taxon>Lindgomyces</taxon>
    </lineage>
</organism>
<evidence type="ECO:0000313" key="1">
    <source>
        <dbReference type="EMBL" id="KAF2475271.1"/>
    </source>
</evidence>